<feature type="binding site" evidence="4">
    <location>
        <position position="24"/>
    </location>
    <ligand>
        <name>a divalent metal cation</name>
        <dbReference type="ChEBI" id="CHEBI:60240"/>
    </ligand>
</feature>
<evidence type="ECO:0000313" key="7">
    <source>
        <dbReference type="Proteomes" id="UP000286716"/>
    </source>
</evidence>
<dbReference type="SUPFAM" id="SSF63829">
    <property type="entry name" value="Calcium-dependent phosphotriesterase"/>
    <property type="match status" value="1"/>
</dbReference>
<dbReference type="PANTHER" id="PTHR47572:SF4">
    <property type="entry name" value="LACTONASE DRP35"/>
    <property type="match status" value="1"/>
</dbReference>
<proteinExistence type="inferred from homology"/>
<dbReference type="RefSeq" id="WP_020639835.1">
    <property type="nucleotide sequence ID" value="NZ_QHHU01000021.1"/>
</dbReference>
<keyword evidence="4" id="KW-0862">Zinc</keyword>
<name>A0A428WMC9_AMYBA</name>
<dbReference type="AlphaFoldDB" id="A0A428WMC9"/>
<evidence type="ECO:0000256" key="4">
    <source>
        <dbReference type="PIRSR" id="PIRSR605511-2"/>
    </source>
</evidence>
<dbReference type="Proteomes" id="UP000286716">
    <property type="component" value="Unassembled WGS sequence"/>
</dbReference>
<comment type="cofactor">
    <cofactor evidence="4">
        <name>Zn(2+)</name>
        <dbReference type="ChEBI" id="CHEBI:29105"/>
    </cofactor>
    <text evidence="4">Binds 1 divalent metal cation per subunit.</text>
</comment>
<feature type="domain" description="SMP-30/Gluconolactonase/LRE-like region" evidence="5">
    <location>
        <begin position="22"/>
        <end position="271"/>
    </location>
</feature>
<keyword evidence="4" id="KW-0479">Metal-binding</keyword>
<accession>A0A428WMC9</accession>
<dbReference type="InterPro" id="IPR011042">
    <property type="entry name" value="6-blade_b-propeller_TolB-like"/>
</dbReference>
<dbReference type="EMBL" id="QHHU01000021">
    <property type="protein sequence ID" value="RSM44241.1"/>
    <property type="molecule type" value="Genomic_DNA"/>
</dbReference>
<dbReference type="GO" id="GO:0016787">
    <property type="term" value="F:hydrolase activity"/>
    <property type="evidence" value="ECO:0007669"/>
    <property type="project" value="UniProtKB-KW"/>
</dbReference>
<keyword evidence="2 6" id="KW-0378">Hydrolase</keyword>
<comment type="caution">
    <text evidence="6">The sequence shown here is derived from an EMBL/GenBank/DDBJ whole genome shotgun (WGS) entry which is preliminary data.</text>
</comment>
<gene>
    <name evidence="6" type="ORF">DMA12_17020</name>
</gene>
<evidence type="ECO:0000256" key="2">
    <source>
        <dbReference type="ARBA" id="ARBA00022801"/>
    </source>
</evidence>
<sequence>MTDPFADAVDIAPRELSRGYTWAECPRWHDGAFWFSDMYHHRILRLDAAGTPETIVDLSTRTPVNGGETIPGGFGWLPDGRLIVTSMHERLLLAFDGESLTEYADLRELATGPINDMVVDADGRAYVTQLGFELFAGESPKDSDLLIVEPDGTASALTELGGFAGANGIAVSGDGSRVVTAEAFANRITVLDRDEHGRLGNRRVFAETPSLPDGICLDDDGGVWAGLPAVPAVARITEGGAVTDIVRFDATQALPPACVLGGPDRRTLFVCAGLDVMDFEESRRNRNGTIWTAEVRTSGGGNRP</sequence>
<evidence type="ECO:0000259" key="5">
    <source>
        <dbReference type="Pfam" id="PF08450"/>
    </source>
</evidence>
<feature type="binding site" evidence="4">
    <location>
        <position position="213"/>
    </location>
    <ligand>
        <name>a divalent metal cation</name>
        <dbReference type="ChEBI" id="CHEBI:60240"/>
    </ligand>
</feature>
<feature type="binding site" evidence="4">
    <location>
        <position position="133"/>
    </location>
    <ligand>
        <name>substrate</name>
    </ligand>
</feature>
<evidence type="ECO:0000256" key="3">
    <source>
        <dbReference type="PIRSR" id="PIRSR605511-1"/>
    </source>
</evidence>
<organism evidence="6 7">
    <name type="scientific">Amycolatopsis balhimycina DSM 5908</name>
    <dbReference type="NCBI Taxonomy" id="1081091"/>
    <lineage>
        <taxon>Bacteria</taxon>
        <taxon>Bacillati</taxon>
        <taxon>Actinomycetota</taxon>
        <taxon>Actinomycetes</taxon>
        <taxon>Pseudonocardiales</taxon>
        <taxon>Pseudonocardiaceae</taxon>
        <taxon>Amycolatopsis</taxon>
    </lineage>
</organism>
<dbReference type="InterPro" id="IPR005511">
    <property type="entry name" value="SMP-30"/>
</dbReference>
<dbReference type="Gene3D" id="2.120.10.30">
    <property type="entry name" value="TolB, C-terminal domain"/>
    <property type="match status" value="1"/>
</dbReference>
<dbReference type="PRINTS" id="PR01790">
    <property type="entry name" value="SMP30FAMILY"/>
</dbReference>
<feature type="active site" description="Proton donor/acceptor" evidence="3">
    <location>
        <position position="213"/>
    </location>
</feature>
<protein>
    <submittedName>
        <fullName evidence="6">Lactone hydrolase</fullName>
    </submittedName>
</protein>
<dbReference type="OrthoDB" id="2633250at2"/>
<dbReference type="GO" id="GO:0046872">
    <property type="term" value="F:metal ion binding"/>
    <property type="evidence" value="ECO:0007669"/>
    <property type="project" value="UniProtKB-KW"/>
</dbReference>
<reference evidence="6 7" key="1">
    <citation type="submission" date="2018-05" db="EMBL/GenBank/DDBJ databases">
        <title>Evolution of GPA BGCs.</title>
        <authorList>
            <person name="Waglechner N."/>
            <person name="Wright G.D."/>
        </authorList>
    </citation>
    <scope>NUCLEOTIDE SEQUENCE [LARGE SCALE GENOMIC DNA]</scope>
    <source>
        <strain evidence="6 7">DSM 5908</strain>
    </source>
</reference>
<evidence type="ECO:0000313" key="6">
    <source>
        <dbReference type="EMBL" id="RSM44241.1"/>
    </source>
</evidence>
<comment type="similarity">
    <text evidence="1">Belongs to the SMP-30/CGR1 family.</text>
</comment>
<dbReference type="InterPro" id="IPR051262">
    <property type="entry name" value="SMP-30/CGR1_Lactonase"/>
</dbReference>
<dbReference type="Pfam" id="PF08450">
    <property type="entry name" value="SGL"/>
    <property type="match status" value="1"/>
</dbReference>
<keyword evidence="7" id="KW-1185">Reference proteome</keyword>
<dbReference type="InterPro" id="IPR013658">
    <property type="entry name" value="SGL"/>
</dbReference>
<feature type="binding site" evidence="4">
    <location>
        <position position="115"/>
    </location>
    <ligand>
        <name>substrate</name>
    </ligand>
</feature>
<evidence type="ECO:0000256" key="1">
    <source>
        <dbReference type="ARBA" id="ARBA00008853"/>
    </source>
</evidence>
<feature type="binding site" evidence="4">
    <location>
        <position position="167"/>
    </location>
    <ligand>
        <name>a divalent metal cation</name>
        <dbReference type="ChEBI" id="CHEBI:60240"/>
    </ligand>
</feature>
<dbReference type="PANTHER" id="PTHR47572">
    <property type="entry name" value="LIPOPROTEIN-RELATED"/>
    <property type="match status" value="1"/>
</dbReference>